<sequence length="1980" mass="222288">MNNSTQNSHAKTTIQIPGYQIAETIYSGSRTIVYRAIRNIDQLPVVIKLLKNPYPSFNELVQFRNQYTIAKNLHSPLIIKTYSLESYKNSYVLVMEDFGGVSLKEWELGGKLTSLQDFLKIAISLCDALEILYRERIIHKDIKPANILIQPETLQIKLIDFSISSQLPKEIPEIDNPNVLEGTLAYISPEQTGRMNRGIDYRTDFYSLGVTFYELLIGELPFESNDPMELVHCHLAKILPLVHEINSEIPPVLSKIVSKLMAKNTEDRYQSALGLKYDLEKCLTQLQETGEIKDFEIGQRDISDRFLIPDKLYGRETEVKTLLEAFERVSNPPRGKGGGSEMMLVAGFSGIGKTAVVNEVHKPIVRQRGYFIKGKFDQFQRNIPFSAFVQAFRDLMRQLLTEKDAKIQQWKNKILEAVGENGQVIIEVIPELEKIIGEQPPAIELSGTAAENRFNLLFKKFTQVFTSAEHPLVMFLDDLQWADSASLKLIQLLMANTKHLLLIGAYRDNEVSPAHPLILALSEIQKTAATINTITLASLSQIQINQLVADTLKCRENLALPLSQLVFQKTQGNPFFATQFLKVLYQESLIKFDWELGCWQCDIAQVNQQALTDDVVEFMALQLEKLPSFTQNILKLAACIGNQFDLTTLAIISEQSEIETAACLWNALQEELILPQNVVYKFYVGEINQAVLPKKSEIVGYKFLHDRVQQAAYSLIPTDEKQAVHLKIGQLLRNNTPETHLEERIFEIVSQLNIAVELITQFTDRQELAEFNLIASCKAKVATAYLAAMKYAQVGIDLLAENCWQSQYKLTLALHQVATETAYLAGDLEQMETLAHKVLKYAQTPSDRVRIYEVKISALTARGQFSEAIAATLTVLKQLGVELPATPSQEEVETAFQTVSDTIAGRLPQELLNLPEATDVNILAASRILTSAAPVAYLYEPQLYLLVVLKKVYLSVVYGNQLTSPFAYASYGVLMCAAIGNFELGYEFGQLAIELLSHQQNSEFKGKTLSMVYVYTRHWKMHLRDTLNPLKIAYSSCLDVGELAFAGYSAYNYGLYSYFAGENLTHLESEMAGYCEALKHLKQTLTLTYSRLVRQIMLNLIGDTETKNVTIFSGAVYNEQHQLSLQEAAGDRTGLALLWINKLVISYLFSDFEGAIRQGGEAKQYLDAVLGFLYVPIFYFYESLTYLAVFKTRSDLEQQQMSESILANQEKLKDWATYAPMNFQHKFDLVAAEKCRVFGNKIEAIEYYDRAIQLAKENGYIQEEALANELAAKFYLDWGKEKVAAGYMQEAYYCYVRWGAKTKTDDLEKRYPQLLQPILQQQLFNFNPKETLALYATSLSTRTNSTSSTNISDVLDFTSVLKAAQAISSSLELDTLIASLNRIILENSGAKKAVFILPQEQTWQVKAMTLITQGKIQTIFAQELLDNYQDIPLNIIHYVKNTQQTVVIDNCQTDTPGLIGEYMLSHQPQSVLCTPIINQGNLVGIIYLENQLVSGVFTRDRLRVLNFLCAQAAISLENARLYQQSQKYAQQLEQSLSQLQVALRERQQAQTALAKEREFLNAIIHNITDGIVVCDASGKLTLFNKATREFHGLPIESLPPEQWAEYFDLYQPDGKTPLSTTEIPLFRALQGEIVENAEMVIAPKQGSQRILLASGQAIFDPSGNKVGAVVVMRDITDRKKAELALEQKSQALEQALNDLQQAQLQLIQSEKMSALGNLVSGVAHEINNPVGFISGNVSEAIAAVQDLTEFIALYQEKYPNPGDEIAEKAEELEIEYLLEDLPKMLASMQVGCERIKGISTSLRTFSRADKDYKIPFNIHEGIDSTLLILKHRLKANQQRPGIEVITNYGNLPQVQCFPGQLNQVFMNILANAIDALDESNIGLSFAEIQANSNRITIQTSLENQSVKIIIADNGKGMSEEVKEKIFEHLFTTKAVGKGTGLGLAIAQSIIVEKHQGSIEVKSNLGKGTEFVIRVPRPTQS</sequence>
<feature type="domain" description="PAC" evidence="9">
    <location>
        <begin position="1635"/>
        <end position="1687"/>
    </location>
</feature>
<feature type="coiled-coil region" evidence="5">
    <location>
        <begin position="1678"/>
        <end position="1712"/>
    </location>
</feature>
<accession>U7QF34</accession>
<dbReference type="Gene3D" id="3.40.50.300">
    <property type="entry name" value="P-loop containing nucleotide triphosphate hydrolases"/>
    <property type="match status" value="1"/>
</dbReference>
<dbReference type="InterPro" id="IPR000014">
    <property type="entry name" value="PAS"/>
</dbReference>
<dbReference type="Pfam" id="PF01590">
    <property type="entry name" value="GAF"/>
    <property type="match status" value="1"/>
</dbReference>
<dbReference type="GO" id="GO:0009882">
    <property type="term" value="F:blue light photoreceptor activity"/>
    <property type="evidence" value="ECO:0007669"/>
    <property type="project" value="UniProtKB-ARBA"/>
</dbReference>
<name>U7QF34_9CYAN</name>
<dbReference type="SUPFAM" id="SSF52540">
    <property type="entry name" value="P-loop containing nucleoside triphosphate hydrolases"/>
    <property type="match status" value="1"/>
</dbReference>
<dbReference type="InterPro" id="IPR011009">
    <property type="entry name" value="Kinase-like_dom_sf"/>
</dbReference>
<reference evidence="10 11" key="1">
    <citation type="journal article" date="2013" name="Front. Microbiol.">
        <title>Comparative genomic analyses of the cyanobacterium, Lyngbya aestuarii BL J, a powerful hydrogen producer.</title>
        <authorList>
            <person name="Kothari A."/>
            <person name="Vaughn M."/>
            <person name="Garcia-Pichel F."/>
        </authorList>
    </citation>
    <scope>NUCLEOTIDE SEQUENCE [LARGE SCALE GENOMIC DNA]</scope>
    <source>
        <strain evidence="10 11">BL J</strain>
    </source>
</reference>
<feature type="domain" description="Histidine kinase" evidence="7">
    <location>
        <begin position="1721"/>
        <end position="1978"/>
    </location>
</feature>
<dbReference type="PROSITE" id="PS50109">
    <property type="entry name" value="HIS_KIN"/>
    <property type="match status" value="1"/>
</dbReference>
<dbReference type="PRINTS" id="PR00344">
    <property type="entry name" value="BCTRLSENSOR"/>
</dbReference>
<dbReference type="PROSITE" id="PS00108">
    <property type="entry name" value="PROTEIN_KINASE_ST"/>
    <property type="match status" value="1"/>
</dbReference>
<dbReference type="GO" id="GO:0006355">
    <property type="term" value="P:regulation of DNA-templated transcription"/>
    <property type="evidence" value="ECO:0007669"/>
    <property type="project" value="InterPro"/>
</dbReference>
<dbReference type="SUPFAM" id="SSF55874">
    <property type="entry name" value="ATPase domain of HSP90 chaperone/DNA topoisomerase II/histidine kinase"/>
    <property type="match status" value="1"/>
</dbReference>
<dbReference type="RefSeq" id="WP_023067174.1">
    <property type="nucleotide sequence ID" value="NZ_AUZM01000034.1"/>
</dbReference>
<dbReference type="GO" id="GO:0000160">
    <property type="term" value="P:phosphorelay signal transduction system"/>
    <property type="evidence" value="ECO:0007669"/>
    <property type="project" value="UniProtKB-KW"/>
</dbReference>
<feature type="domain" description="PAS" evidence="8">
    <location>
        <begin position="1556"/>
        <end position="1632"/>
    </location>
</feature>
<dbReference type="GO" id="GO:0004673">
    <property type="term" value="F:protein histidine kinase activity"/>
    <property type="evidence" value="ECO:0007669"/>
    <property type="project" value="UniProtKB-EC"/>
</dbReference>
<organism evidence="10 11">
    <name type="scientific">Lyngbya aestuarii BL J</name>
    <dbReference type="NCBI Taxonomy" id="1348334"/>
    <lineage>
        <taxon>Bacteria</taxon>
        <taxon>Bacillati</taxon>
        <taxon>Cyanobacteriota</taxon>
        <taxon>Cyanophyceae</taxon>
        <taxon>Oscillatoriophycideae</taxon>
        <taxon>Oscillatoriales</taxon>
        <taxon>Microcoleaceae</taxon>
        <taxon>Lyngbya</taxon>
    </lineage>
</organism>
<dbReference type="Gene3D" id="1.10.510.10">
    <property type="entry name" value="Transferase(Phosphotransferase) domain 1"/>
    <property type="match status" value="1"/>
</dbReference>
<dbReference type="SUPFAM" id="SSF55785">
    <property type="entry name" value="PYP-like sensor domain (PAS domain)"/>
    <property type="match status" value="1"/>
</dbReference>
<protein>
    <recommendedName>
        <fullName evidence="2">histidine kinase</fullName>
        <ecNumber evidence="2">2.7.13.3</ecNumber>
    </recommendedName>
</protein>
<dbReference type="InterPro" id="IPR053159">
    <property type="entry name" value="Hybrid_Histidine_Kinase"/>
</dbReference>
<dbReference type="CDD" id="cd14014">
    <property type="entry name" value="STKc_PknB_like"/>
    <property type="match status" value="1"/>
</dbReference>
<dbReference type="SMART" id="SM00220">
    <property type="entry name" value="S_TKc"/>
    <property type="match status" value="1"/>
</dbReference>
<dbReference type="SUPFAM" id="SSF56112">
    <property type="entry name" value="Protein kinase-like (PK-like)"/>
    <property type="match status" value="1"/>
</dbReference>
<dbReference type="OrthoDB" id="573511at2"/>
<dbReference type="Pfam" id="PF13191">
    <property type="entry name" value="AAA_16"/>
    <property type="match status" value="1"/>
</dbReference>
<dbReference type="EMBL" id="AUZM01000034">
    <property type="protein sequence ID" value="ERT06559.1"/>
    <property type="molecule type" value="Genomic_DNA"/>
</dbReference>
<dbReference type="SMART" id="SM00065">
    <property type="entry name" value="GAF"/>
    <property type="match status" value="1"/>
</dbReference>
<dbReference type="InterPro" id="IPR041664">
    <property type="entry name" value="AAA_16"/>
</dbReference>
<dbReference type="InterPro" id="IPR004358">
    <property type="entry name" value="Sig_transdc_His_kin-like_C"/>
</dbReference>
<dbReference type="NCBIfam" id="TIGR00229">
    <property type="entry name" value="sensory_box"/>
    <property type="match status" value="1"/>
</dbReference>
<dbReference type="InterPro" id="IPR000719">
    <property type="entry name" value="Prot_kinase_dom"/>
</dbReference>
<keyword evidence="3" id="KW-0808">Transferase</keyword>
<dbReference type="Pfam" id="PF00069">
    <property type="entry name" value="Pkinase"/>
    <property type="match status" value="1"/>
</dbReference>
<comment type="catalytic activity">
    <reaction evidence="1">
        <text>ATP + protein L-histidine = ADP + protein N-phospho-L-histidine.</text>
        <dbReference type="EC" id="2.7.13.3"/>
    </reaction>
</comment>
<dbReference type="Pfam" id="PF00989">
    <property type="entry name" value="PAS"/>
    <property type="match status" value="1"/>
</dbReference>
<dbReference type="GO" id="GO:0005524">
    <property type="term" value="F:ATP binding"/>
    <property type="evidence" value="ECO:0007669"/>
    <property type="project" value="InterPro"/>
</dbReference>
<evidence type="ECO:0000259" key="9">
    <source>
        <dbReference type="PROSITE" id="PS50113"/>
    </source>
</evidence>
<evidence type="ECO:0000256" key="4">
    <source>
        <dbReference type="ARBA" id="ARBA00023012"/>
    </source>
</evidence>
<evidence type="ECO:0000256" key="2">
    <source>
        <dbReference type="ARBA" id="ARBA00012438"/>
    </source>
</evidence>
<dbReference type="Pfam" id="PF02518">
    <property type="entry name" value="HATPase_c"/>
    <property type="match status" value="1"/>
</dbReference>
<dbReference type="InterPro" id="IPR013767">
    <property type="entry name" value="PAS_fold"/>
</dbReference>
<dbReference type="Gene3D" id="1.10.287.130">
    <property type="match status" value="1"/>
</dbReference>
<dbReference type="InterPro" id="IPR036890">
    <property type="entry name" value="HATPase_C_sf"/>
</dbReference>
<dbReference type="InterPro" id="IPR008271">
    <property type="entry name" value="Ser/Thr_kinase_AS"/>
</dbReference>
<comment type="caution">
    <text evidence="10">The sequence shown here is derived from an EMBL/GenBank/DDBJ whole genome shotgun (WGS) entry which is preliminary data.</text>
</comment>
<dbReference type="SUPFAM" id="SSF55781">
    <property type="entry name" value="GAF domain-like"/>
    <property type="match status" value="1"/>
</dbReference>
<dbReference type="Gene3D" id="3.30.565.10">
    <property type="entry name" value="Histidine kinase-like ATPase, C-terminal domain"/>
    <property type="match status" value="1"/>
</dbReference>
<proteinExistence type="predicted"/>
<dbReference type="PROSITE" id="PS50112">
    <property type="entry name" value="PAS"/>
    <property type="match status" value="1"/>
</dbReference>
<evidence type="ECO:0000259" key="7">
    <source>
        <dbReference type="PROSITE" id="PS50109"/>
    </source>
</evidence>
<dbReference type="Gene3D" id="3.30.450.20">
    <property type="entry name" value="PAS domain"/>
    <property type="match status" value="1"/>
</dbReference>
<feature type="domain" description="Protein kinase" evidence="6">
    <location>
        <begin position="19"/>
        <end position="283"/>
    </location>
</feature>
<dbReference type="InterPro" id="IPR029016">
    <property type="entry name" value="GAF-like_dom_sf"/>
</dbReference>
<evidence type="ECO:0000256" key="3">
    <source>
        <dbReference type="ARBA" id="ARBA00022777"/>
    </source>
</evidence>
<keyword evidence="5" id="KW-0175">Coiled coil</keyword>
<dbReference type="InterPro" id="IPR003018">
    <property type="entry name" value="GAF"/>
</dbReference>
<dbReference type="Gene3D" id="3.30.200.20">
    <property type="entry name" value="Phosphorylase Kinase, domain 1"/>
    <property type="match status" value="1"/>
</dbReference>
<dbReference type="SMART" id="SM00086">
    <property type="entry name" value="PAC"/>
    <property type="match status" value="1"/>
</dbReference>
<dbReference type="PATRIC" id="fig|1348334.3.peg.3340"/>
<keyword evidence="4" id="KW-0902">Two-component regulatory system</keyword>
<dbReference type="InterPro" id="IPR005467">
    <property type="entry name" value="His_kinase_dom"/>
</dbReference>
<evidence type="ECO:0000313" key="10">
    <source>
        <dbReference type="EMBL" id="ERT06559.1"/>
    </source>
</evidence>
<dbReference type="CDD" id="cd00130">
    <property type="entry name" value="PAS"/>
    <property type="match status" value="1"/>
</dbReference>
<feature type="coiled-coil region" evidence="5">
    <location>
        <begin position="1522"/>
        <end position="1552"/>
    </location>
</feature>
<dbReference type="InterPro" id="IPR003594">
    <property type="entry name" value="HATPase_dom"/>
</dbReference>
<dbReference type="EC" id="2.7.13.3" evidence="2"/>
<evidence type="ECO:0000259" key="6">
    <source>
        <dbReference type="PROSITE" id="PS50011"/>
    </source>
</evidence>
<dbReference type="PANTHER" id="PTHR43642">
    <property type="entry name" value="HYBRID SIGNAL TRANSDUCTION HISTIDINE KINASE G"/>
    <property type="match status" value="1"/>
</dbReference>
<keyword evidence="11" id="KW-1185">Reference proteome</keyword>
<evidence type="ECO:0000256" key="1">
    <source>
        <dbReference type="ARBA" id="ARBA00000085"/>
    </source>
</evidence>
<gene>
    <name evidence="10" type="ORF">M595_3451</name>
</gene>
<dbReference type="InterPro" id="IPR000700">
    <property type="entry name" value="PAS-assoc_C"/>
</dbReference>
<dbReference type="PROSITE" id="PS50113">
    <property type="entry name" value="PAC"/>
    <property type="match status" value="1"/>
</dbReference>
<evidence type="ECO:0000313" key="11">
    <source>
        <dbReference type="Proteomes" id="UP000017127"/>
    </source>
</evidence>
<dbReference type="InterPro" id="IPR027417">
    <property type="entry name" value="P-loop_NTPase"/>
</dbReference>
<dbReference type="PANTHER" id="PTHR43642:SF1">
    <property type="entry name" value="HYBRID SIGNAL TRANSDUCTION HISTIDINE KINASE G"/>
    <property type="match status" value="1"/>
</dbReference>
<evidence type="ECO:0000259" key="8">
    <source>
        <dbReference type="PROSITE" id="PS50112"/>
    </source>
</evidence>
<keyword evidence="3" id="KW-0418">Kinase</keyword>
<dbReference type="InterPro" id="IPR035965">
    <property type="entry name" value="PAS-like_dom_sf"/>
</dbReference>
<dbReference type="Gene3D" id="3.30.450.40">
    <property type="match status" value="1"/>
</dbReference>
<evidence type="ECO:0000256" key="5">
    <source>
        <dbReference type="SAM" id="Coils"/>
    </source>
</evidence>
<dbReference type="PROSITE" id="PS50011">
    <property type="entry name" value="PROTEIN_KINASE_DOM"/>
    <property type="match status" value="1"/>
</dbReference>
<dbReference type="InterPro" id="IPR001610">
    <property type="entry name" value="PAC"/>
</dbReference>
<dbReference type="SMART" id="SM00387">
    <property type="entry name" value="HATPase_c"/>
    <property type="match status" value="1"/>
</dbReference>
<dbReference type="Proteomes" id="UP000017127">
    <property type="component" value="Unassembled WGS sequence"/>
</dbReference>